<dbReference type="EMBL" id="CM044708">
    <property type="protein sequence ID" value="KAI5649554.1"/>
    <property type="molecule type" value="Genomic_DNA"/>
</dbReference>
<reference evidence="2" key="1">
    <citation type="journal article" date="2023" name="Nat. Plants">
        <title>Single-cell RNA sequencing provides a high-resolution roadmap for understanding the multicellular compartmentation of specialized metabolism.</title>
        <authorList>
            <person name="Sun S."/>
            <person name="Shen X."/>
            <person name="Li Y."/>
            <person name="Li Y."/>
            <person name="Wang S."/>
            <person name="Li R."/>
            <person name="Zhang H."/>
            <person name="Shen G."/>
            <person name="Guo B."/>
            <person name="Wei J."/>
            <person name="Xu J."/>
            <person name="St-Pierre B."/>
            <person name="Chen S."/>
            <person name="Sun C."/>
        </authorList>
    </citation>
    <scope>NUCLEOTIDE SEQUENCE [LARGE SCALE GENOMIC DNA]</scope>
</reference>
<organism evidence="1 2">
    <name type="scientific">Catharanthus roseus</name>
    <name type="common">Madagascar periwinkle</name>
    <name type="synonym">Vinca rosea</name>
    <dbReference type="NCBI Taxonomy" id="4058"/>
    <lineage>
        <taxon>Eukaryota</taxon>
        <taxon>Viridiplantae</taxon>
        <taxon>Streptophyta</taxon>
        <taxon>Embryophyta</taxon>
        <taxon>Tracheophyta</taxon>
        <taxon>Spermatophyta</taxon>
        <taxon>Magnoliopsida</taxon>
        <taxon>eudicotyledons</taxon>
        <taxon>Gunneridae</taxon>
        <taxon>Pentapetalae</taxon>
        <taxon>asterids</taxon>
        <taxon>lamiids</taxon>
        <taxon>Gentianales</taxon>
        <taxon>Apocynaceae</taxon>
        <taxon>Rauvolfioideae</taxon>
        <taxon>Vinceae</taxon>
        <taxon>Catharanthinae</taxon>
        <taxon>Catharanthus</taxon>
    </lineage>
</organism>
<gene>
    <name evidence="1" type="ORF">M9H77_35559</name>
</gene>
<name>A0ACB9ZQ97_CATRO</name>
<proteinExistence type="predicted"/>
<sequence>MHFGVETTNQAESEHSVLKIWLLTCHGDLDTVFLNIDSLIEGQMVDIKTSLEYSRTKEKFNVKSNPIQKILVDIEAFWKTLEIGSCYPSTRQHDMDFEMCSLIDLLHHINTEFESGSGSSSGSRRRGRPPRGPRGRGRGCSNRWSSLSSVIDPSPCMTFPYTDAFLDFIYTFIFNWKNVISDGNCGFQVVANFMFGDKHQWPEVRRRMLFELEHMANIYVSLLGSAECVYELVRRTQWQNGTAPLDHWLETLDSLYVIANAFNLCVILIARVGSTTVLPLYSYSNHPKGTLVIGLLTEQQHFIQLQMYDGYPIPPLHMQWVYRRGDRVSSWADAYHIGLQIGTRGLQIGMRSLL</sequence>
<evidence type="ECO:0000313" key="2">
    <source>
        <dbReference type="Proteomes" id="UP001060085"/>
    </source>
</evidence>
<keyword evidence="2" id="KW-1185">Reference proteome</keyword>
<evidence type="ECO:0000313" key="1">
    <source>
        <dbReference type="EMBL" id="KAI5649554.1"/>
    </source>
</evidence>
<accession>A0ACB9ZQ97</accession>
<dbReference type="Proteomes" id="UP001060085">
    <property type="component" value="Linkage Group LG08"/>
</dbReference>
<comment type="caution">
    <text evidence="1">The sequence shown here is derived from an EMBL/GenBank/DDBJ whole genome shotgun (WGS) entry which is preliminary data.</text>
</comment>
<protein>
    <submittedName>
        <fullName evidence="1">Uncharacterized protein</fullName>
    </submittedName>
</protein>